<dbReference type="EMBL" id="JPYI02000100">
    <property type="protein sequence ID" value="OQP73893.1"/>
    <property type="molecule type" value="Genomic_DNA"/>
</dbReference>
<organism evidence="1 2">
    <name type="scientific">Xanthomonas phaseoli pv. dieffenbachiae</name>
    <dbReference type="NCBI Taxonomy" id="92828"/>
    <lineage>
        <taxon>Bacteria</taxon>
        <taxon>Pseudomonadati</taxon>
        <taxon>Pseudomonadota</taxon>
        <taxon>Gammaproteobacteria</taxon>
        <taxon>Lysobacterales</taxon>
        <taxon>Lysobacteraceae</taxon>
        <taxon>Xanthomonas</taxon>
    </lineage>
</organism>
<dbReference type="AlphaFoldDB" id="A0A1V9GTE4"/>
<accession>A0A1V9GTE4</accession>
<protein>
    <submittedName>
        <fullName evidence="1">Uncharacterized protein</fullName>
    </submittedName>
</protein>
<proteinExistence type="predicted"/>
<sequence length="42" mass="4546">MRCVSGDDAMVALLHVRAGLPIGPAAMPSDTRSHCRRDRLRG</sequence>
<evidence type="ECO:0000313" key="1">
    <source>
        <dbReference type="EMBL" id="OQP73893.1"/>
    </source>
</evidence>
<reference evidence="1 2" key="2">
    <citation type="journal article" date="2017" name="Plant Pathol.">
        <title>Pathogenicity and virulence gene content of Xanthomonas strains infecting Araceae, formerly known as Xanthomonas axonopodis pv. dieffenbachiae.</title>
        <authorList>
            <person name="Constantin E.C."/>
            <person name="Haegeman A."/>
            <person name="Van Vaerenbergh J."/>
            <person name="Baeyen S."/>
            <person name="Van Malderghem C."/>
            <person name="Maes M."/>
            <person name="Cottyn B."/>
        </authorList>
    </citation>
    <scope>NUCLEOTIDE SEQUENCE [LARGE SCALE GENOMIC DNA]</scope>
    <source>
        <strain evidence="1 2">LMG 25940</strain>
    </source>
</reference>
<reference evidence="1 2" key="1">
    <citation type="journal article" date="2016" name="Plant Pathol.">
        <title>Genetic characterization of strains named as Xanthomonas axonopodis pv. dieffenbachiae leads to a taxonomic revision of the X. axonopodis species complex.</title>
        <authorList>
            <person name="Constantin E.C."/>
            <person name="Cleenwerck I."/>
            <person name="Maes M."/>
            <person name="Baeyen S."/>
            <person name="Van Malderghem C."/>
            <person name="De Vos P."/>
            <person name="Cottyn B."/>
        </authorList>
    </citation>
    <scope>NUCLEOTIDE SEQUENCE [LARGE SCALE GENOMIC DNA]</scope>
    <source>
        <strain evidence="1 2">LMG 25940</strain>
    </source>
</reference>
<comment type="caution">
    <text evidence="1">The sequence shown here is derived from an EMBL/GenBank/DDBJ whole genome shotgun (WGS) entry which is preliminary data.</text>
</comment>
<dbReference type="Proteomes" id="UP000050546">
    <property type="component" value="Unassembled WGS sequence"/>
</dbReference>
<gene>
    <name evidence="1" type="ORF">IM53_021210</name>
</gene>
<evidence type="ECO:0000313" key="2">
    <source>
        <dbReference type="Proteomes" id="UP000050546"/>
    </source>
</evidence>
<name>A0A1V9GTE4_9XANT</name>